<protein>
    <submittedName>
        <fullName evidence="4">(apollo) hypothetical protein</fullName>
    </submittedName>
</protein>
<feature type="signal peptide" evidence="2">
    <location>
        <begin position="1"/>
        <end position="17"/>
    </location>
</feature>
<comment type="caution">
    <text evidence="4">The sequence shown here is derived from an EMBL/GenBank/DDBJ whole genome shotgun (WGS) entry which is preliminary data.</text>
</comment>
<gene>
    <name evidence="4" type="ORF">PAPOLLO_LOCUS23047</name>
</gene>
<dbReference type="PANTHER" id="PTHR11552">
    <property type="entry name" value="GLUCOSE-METHANOL-CHOLINE GMC OXIDOREDUCTASE"/>
    <property type="match status" value="1"/>
</dbReference>
<dbReference type="PANTHER" id="PTHR11552:SF208">
    <property type="entry name" value="RE36204P-RELATED"/>
    <property type="match status" value="1"/>
</dbReference>
<dbReference type="GO" id="GO:0050660">
    <property type="term" value="F:flavin adenine dinucleotide binding"/>
    <property type="evidence" value="ECO:0007669"/>
    <property type="project" value="InterPro"/>
</dbReference>
<dbReference type="GO" id="GO:0016614">
    <property type="term" value="F:oxidoreductase activity, acting on CH-OH group of donors"/>
    <property type="evidence" value="ECO:0007669"/>
    <property type="project" value="InterPro"/>
</dbReference>
<dbReference type="PROSITE" id="PS00623">
    <property type="entry name" value="GMC_OXRED_1"/>
    <property type="match status" value="1"/>
</dbReference>
<accession>A0A8S3Y378</accession>
<dbReference type="Pfam" id="PF00732">
    <property type="entry name" value="GMC_oxred_N"/>
    <property type="match status" value="1"/>
</dbReference>
<keyword evidence="1" id="KW-0285">Flavoprotein</keyword>
<evidence type="ECO:0000259" key="3">
    <source>
        <dbReference type="PROSITE" id="PS00623"/>
    </source>
</evidence>
<dbReference type="InterPro" id="IPR000172">
    <property type="entry name" value="GMC_OxRdtase_N"/>
</dbReference>
<evidence type="ECO:0000313" key="4">
    <source>
        <dbReference type="EMBL" id="CAG5044446.1"/>
    </source>
</evidence>
<dbReference type="EMBL" id="CAJQZP010001411">
    <property type="protein sequence ID" value="CAG5044446.1"/>
    <property type="molecule type" value="Genomic_DNA"/>
</dbReference>
<keyword evidence="5" id="KW-1185">Reference proteome</keyword>
<name>A0A8S3Y378_PARAO</name>
<dbReference type="Proteomes" id="UP000691718">
    <property type="component" value="Unassembled WGS sequence"/>
</dbReference>
<feature type="domain" description="Glucose-methanol-choline oxidoreductase N-terminal" evidence="3">
    <location>
        <begin position="185"/>
        <end position="208"/>
    </location>
</feature>
<feature type="chain" id="PRO_5035815297" evidence="2">
    <location>
        <begin position="18"/>
        <end position="218"/>
    </location>
</feature>
<proteinExistence type="inferred from homology"/>
<keyword evidence="2" id="KW-0732">Signal</keyword>
<dbReference type="InterPro" id="IPR012132">
    <property type="entry name" value="GMC_OxRdtase"/>
</dbReference>
<dbReference type="AlphaFoldDB" id="A0A8S3Y378"/>
<dbReference type="OrthoDB" id="269227at2759"/>
<evidence type="ECO:0000256" key="2">
    <source>
        <dbReference type="SAM" id="SignalP"/>
    </source>
</evidence>
<organism evidence="4 5">
    <name type="scientific">Parnassius apollo</name>
    <name type="common">Apollo butterfly</name>
    <name type="synonym">Papilio apollo</name>
    <dbReference type="NCBI Taxonomy" id="110799"/>
    <lineage>
        <taxon>Eukaryota</taxon>
        <taxon>Metazoa</taxon>
        <taxon>Ecdysozoa</taxon>
        <taxon>Arthropoda</taxon>
        <taxon>Hexapoda</taxon>
        <taxon>Insecta</taxon>
        <taxon>Pterygota</taxon>
        <taxon>Neoptera</taxon>
        <taxon>Endopterygota</taxon>
        <taxon>Lepidoptera</taxon>
        <taxon>Glossata</taxon>
        <taxon>Ditrysia</taxon>
        <taxon>Papilionoidea</taxon>
        <taxon>Papilionidae</taxon>
        <taxon>Parnassiinae</taxon>
        <taxon>Parnassini</taxon>
        <taxon>Parnassius</taxon>
        <taxon>Parnassius</taxon>
    </lineage>
</organism>
<comment type="similarity">
    <text evidence="1">Belongs to the GMC oxidoreductase family.</text>
</comment>
<keyword evidence="1" id="KW-0274">FAD</keyword>
<evidence type="ECO:0000313" key="5">
    <source>
        <dbReference type="Proteomes" id="UP000691718"/>
    </source>
</evidence>
<sequence length="218" mass="24621">MILKLIIVLSIVLITKSTDGNGETSTETVDEENYIYKIENIEANFQKPSKTNNNIRRLRSNFHNPYVNLISEIIGTGFGSKNLDFFDFLRDKYPLPGGLKTPLPEYDFVIIGAGSAGSVLASRLTENRNISVLLIETGKPEMLLTDLPAMAPYFQSTDYAWQYYMEHQPGVCMGMKNERCFWPRGNAVGGSSVINYMIYTHGRPQDWDRIAANGNYGW</sequence>
<evidence type="ECO:0000256" key="1">
    <source>
        <dbReference type="RuleBase" id="RU003968"/>
    </source>
</evidence>
<reference evidence="4" key="1">
    <citation type="submission" date="2021-04" db="EMBL/GenBank/DDBJ databases">
        <authorList>
            <person name="Tunstrom K."/>
        </authorList>
    </citation>
    <scope>NUCLEOTIDE SEQUENCE</scope>
</reference>